<keyword evidence="2" id="KW-1185">Reference proteome</keyword>
<reference evidence="3" key="1">
    <citation type="submission" date="2017-02" db="UniProtKB">
        <authorList>
            <consortium name="WormBaseParasite"/>
        </authorList>
    </citation>
    <scope>IDENTIFICATION</scope>
</reference>
<dbReference type="Proteomes" id="UP000036681">
    <property type="component" value="Unplaced"/>
</dbReference>
<keyword evidence="1" id="KW-0472">Membrane</keyword>
<sequence>MFTQVGLKFHEGSVSGWDVKYKETLDINLSHAEEVVLNGTFESVPQNETRTLEGSVSDIKKGVEIHLDVAEGLFEVTASFCDSKVPLLHGNYAVGKWTETMNEKQLENAVDVVMREGLFEVTASFCDSKVPLLHGNYAVGKWTETMNEKQLENAVDVGKCIKKEKRSMDKSGYEVSPYILHVSLLGRATRNSAMIYALNEIKPIEDVHHVSSESFWGNINIWGYFAIATVLFVVTALILILLVFAYRRFCPHDPIETIDAYTASSGSKIEAEISREWI</sequence>
<keyword evidence="1" id="KW-1133">Transmembrane helix</keyword>
<evidence type="ECO:0000256" key="1">
    <source>
        <dbReference type="SAM" id="Phobius"/>
    </source>
</evidence>
<keyword evidence="1" id="KW-0812">Transmembrane</keyword>
<accession>A0A0M3I5B8</accession>
<protein>
    <submittedName>
        <fullName evidence="3">Lectin_legB domain-containing protein</fullName>
    </submittedName>
</protein>
<evidence type="ECO:0000313" key="3">
    <source>
        <dbReference type="WBParaSite" id="ALUE_0001211401-mRNA-1"/>
    </source>
</evidence>
<dbReference type="WBParaSite" id="ALUE_0001211401-mRNA-1">
    <property type="protein sequence ID" value="ALUE_0001211401-mRNA-1"/>
    <property type="gene ID" value="ALUE_0001211401"/>
</dbReference>
<dbReference type="AlphaFoldDB" id="A0A0M3I5B8"/>
<organism evidence="2 3">
    <name type="scientific">Ascaris lumbricoides</name>
    <name type="common">Giant roundworm</name>
    <dbReference type="NCBI Taxonomy" id="6252"/>
    <lineage>
        <taxon>Eukaryota</taxon>
        <taxon>Metazoa</taxon>
        <taxon>Ecdysozoa</taxon>
        <taxon>Nematoda</taxon>
        <taxon>Chromadorea</taxon>
        <taxon>Rhabditida</taxon>
        <taxon>Spirurina</taxon>
        <taxon>Ascaridomorpha</taxon>
        <taxon>Ascaridoidea</taxon>
        <taxon>Ascarididae</taxon>
        <taxon>Ascaris</taxon>
    </lineage>
</organism>
<feature type="transmembrane region" description="Helical" evidence="1">
    <location>
        <begin position="221"/>
        <end position="246"/>
    </location>
</feature>
<evidence type="ECO:0000313" key="2">
    <source>
        <dbReference type="Proteomes" id="UP000036681"/>
    </source>
</evidence>
<proteinExistence type="predicted"/>
<name>A0A0M3I5B8_ASCLU</name>